<dbReference type="EMBL" id="BMVN01000064">
    <property type="protein sequence ID" value="GHA68223.1"/>
    <property type="molecule type" value="Genomic_DNA"/>
</dbReference>
<name>A0ABQ3D999_9ACTN</name>
<evidence type="ECO:0000313" key="2">
    <source>
        <dbReference type="Proteomes" id="UP000653644"/>
    </source>
</evidence>
<accession>A0ABQ3D999</accession>
<proteinExistence type="predicted"/>
<dbReference type="Proteomes" id="UP000653644">
    <property type="component" value="Unassembled WGS sequence"/>
</dbReference>
<dbReference type="InterPro" id="IPR035992">
    <property type="entry name" value="Ricin_B-like_lectins"/>
</dbReference>
<keyword evidence="2" id="KW-1185">Reference proteome</keyword>
<dbReference type="CDD" id="cd00161">
    <property type="entry name" value="beta-trefoil_Ricin-like"/>
    <property type="match status" value="1"/>
</dbReference>
<reference evidence="2" key="1">
    <citation type="journal article" date="2019" name="Int. J. Syst. Evol. Microbiol.">
        <title>The Global Catalogue of Microorganisms (GCM) 10K type strain sequencing project: providing services to taxonomists for standard genome sequencing and annotation.</title>
        <authorList>
            <consortium name="The Broad Institute Genomics Platform"/>
            <consortium name="The Broad Institute Genome Sequencing Center for Infectious Disease"/>
            <person name="Wu L."/>
            <person name="Ma J."/>
        </authorList>
    </citation>
    <scope>NUCLEOTIDE SEQUENCE [LARGE SCALE GENOMIC DNA]</scope>
    <source>
        <strain evidence="2">JCM 4733</strain>
    </source>
</reference>
<comment type="caution">
    <text evidence="1">The sequence shown here is derived from an EMBL/GenBank/DDBJ whole genome shotgun (WGS) entry which is preliminary data.</text>
</comment>
<dbReference type="SUPFAM" id="SSF50370">
    <property type="entry name" value="Ricin B-like lectins"/>
    <property type="match status" value="1"/>
</dbReference>
<protein>
    <recommendedName>
        <fullName evidence="3">Ricin B lectin domain-containing protein</fullName>
    </recommendedName>
</protein>
<sequence length="58" mass="5793">MGVADNGTASGTAVTLQVCDGSDRGNGHKGTTGADGSLVHTWMCDGSARQEWSLPASA</sequence>
<evidence type="ECO:0000313" key="1">
    <source>
        <dbReference type="EMBL" id="GHA68223.1"/>
    </source>
</evidence>
<organism evidence="1 2">
    <name type="scientific">Streptomyces canarius</name>
    <dbReference type="NCBI Taxonomy" id="285453"/>
    <lineage>
        <taxon>Bacteria</taxon>
        <taxon>Bacillati</taxon>
        <taxon>Actinomycetota</taxon>
        <taxon>Actinomycetes</taxon>
        <taxon>Kitasatosporales</taxon>
        <taxon>Streptomycetaceae</taxon>
        <taxon>Streptomyces</taxon>
    </lineage>
</organism>
<evidence type="ECO:0008006" key="3">
    <source>
        <dbReference type="Google" id="ProtNLM"/>
    </source>
</evidence>
<gene>
    <name evidence="1" type="ORF">GCM10010345_84930</name>
</gene>